<keyword evidence="3" id="KW-1185">Reference proteome</keyword>
<organism evidence="2 3">
    <name type="scientific">Blastomyces silverae</name>
    <dbReference type="NCBI Taxonomy" id="2060906"/>
    <lineage>
        <taxon>Eukaryota</taxon>
        <taxon>Fungi</taxon>
        <taxon>Dikarya</taxon>
        <taxon>Ascomycota</taxon>
        <taxon>Pezizomycotina</taxon>
        <taxon>Eurotiomycetes</taxon>
        <taxon>Eurotiomycetidae</taxon>
        <taxon>Onygenales</taxon>
        <taxon>Ajellomycetaceae</taxon>
        <taxon>Blastomyces</taxon>
    </lineage>
</organism>
<dbReference type="Proteomes" id="UP000053573">
    <property type="component" value="Unassembled WGS sequence"/>
</dbReference>
<name>A0A0H1BJE3_9EURO</name>
<comment type="caution">
    <text evidence="2">The sequence shown here is derived from an EMBL/GenBank/DDBJ whole genome shotgun (WGS) entry which is preliminary data.</text>
</comment>
<sequence>MAFRQIIIGGKSVIIAIKEMVVTKTSGFYRPVHALDQQFVEETLRRAEVALHNPGVIPTAVMDKLCKVEIESLDHSSELDPNMHSTGVLKDENGGKLGKIHITTDPSLQQPARIDTSST</sequence>
<dbReference type="EMBL" id="LDEV01001443">
    <property type="protein sequence ID" value="KLJ11644.1"/>
    <property type="molecule type" value="Genomic_DNA"/>
</dbReference>
<protein>
    <submittedName>
        <fullName evidence="2">Uncharacterized protein</fullName>
    </submittedName>
</protein>
<evidence type="ECO:0000313" key="3">
    <source>
        <dbReference type="Proteomes" id="UP000053573"/>
    </source>
</evidence>
<evidence type="ECO:0000256" key="1">
    <source>
        <dbReference type="SAM" id="MobiDB-lite"/>
    </source>
</evidence>
<evidence type="ECO:0000313" key="2">
    <source>
        <dbReference type="EMBL" id="KLJ11644.1"/>
    </source>
</evidence>
<proteinExistence type="predicted"/>
<dbReference type="OrthoDB" id="5420821at2759"/>
<feature type="region of interest" description="Disordered" evidence="1">
    <location>
        <begin position="76"/>
        <end position="119"/>
    </location>
</feature>
<reference evidence="3" key="1">
    <citation type="journal article" date="2015" name="PLoS Genet.">
        <title>The dynamic genome and transcriptome of the human fungal pathogen Blastomyces and close relative Emmonsia.</title>
        <authorList>
            <person name="Munoz J.F."/>
            <person name="Gauthier G.M."/>
            <person name="Desjardins C.A."/>
            <person name="Gallo J.E."/>
            <person name="Holder J."/>
            <person name="Sullivan T.D."/>
            <person name="Marty A.J."/>
            <person name="Carmen J.C."/>
            <person name="Chen Z."/>
            <person name="Ding L."/>
            <person name="Gujja S."/>
            <person name="Magrini V."/>
            <person name="Misas E."/>
            <person name="Mitreva M."/>
            <person name="Priest M."/>
            <person name="Saif S."/>
            <person name="Whiston E.A."/>
            <person name="Young S."/>
            <person name="Zeng Q."/>
            <person name="Goldman W.E."/>
            <person name="Mardis E.R."/>
            <person name="Taylor J.W."/>
            <person name="McEwen J.G."/>
            <person name="Clay O.K."/>
            <person name="Klein B.S."/>
            <person name="Cuomo C.A."/>
        </authorList>
    </citation>
    <scope>NUCLEOTIDE SEQUENCE [LARGE SCALE GENOMIC DNA]</scope>
    <source>
        <strain evidence="3">UAMH 139</strain>
    </source>
</reference>
<dbReference type="AlphaFoldDB" id="A0A0H1BJE3"/>
<gene>
    <name evidence="2" type="ORF">EMPG_13184</name>
</gene>
<accession>A0A0H1BJE3</accession>
<feature type="compositionally biased region" description="Polar residues" evidence="1">
    <location>
        <begin position="104"/>
        <end position="119"/>
    </location>
</feature>